<dbReference type="EnsemblPlants" id="Solyc01g012610.1.1">
    <property type="protein sequence ID" value="Solyc01g012610.1.1.1"/>
    <property type="gene ID" value="Solyc01g012610.1"/>
</dbReference>
<dbReference type="Gramene" id="Solyc01g012610.1.1">
    <property type="protein sequence ID" value="Solyc01g012610.1.1.1"/>
    <property type="gene ID" value="Solyc01g012610.1"/>
</dbReference>
<proteinExistence type="predicted"/>
<reference evidence="1" key="1">
    <citation type="journal article" date="2012" name="Nature">
        <title>The tomato genome sequence provides insights into fleshy fruit evolution.</title>
        <authorList>
            <consortium name="Tomato Genome Consortium"/>
        </authorList>
    </citation>
    <scope>NUCLEOTIDE SEQUENCE [LARGE SCALE GENOMIC DNA]</scope>
    <source>
        <strain evidence="1">cv. Heinz 1706</strain>
    </source>
</reference>
<dbReference type="InParanoid" id="A0A3Q7EAW9"/>
<sequence length="69" mass="8091">MTTKKCLQKFHSESLGKLGDSFLKCDASRQIFKNYESQHEGLLRIKKIKSFPMLHFATFDTLVKYENYA</sequence>
<name>A0A3Q7EAW9_SOLLC</name>
<dbReference type="STRING" id="4081.A0A3Q7EAW9"/>
<evidence type="ECO:0000313" key="1">
    <source>
        <dbReference type="EnsemblPlants" id="Solyc01g012610.1.1.1"/>
    </source>
</evidence>
<dbReference type="InterPro" id="IPR036389">
    <property type="entry name" value="RNase_III_sf"/>
</dbReference>
<dbReference type="PaxDb" id="4081-Solyc01g012610.1.1"/>
<protein>
    <submittedName>
        <fullName evidence="1">Uncharacterized protein</fullName>
    </submittedName>
</protein>
<organism evidence="1">
    <name type="scientific">Solanum lycopersicum</name>
    <name type="common">Tomato</name>
    <name type="synonym">Lycopersicon esculentum</name>
    <dbReference type="NCBI Taxonomy" id="4081"/>
    <lineage>
        <taxon>Eukaryota</taxon>
        <taxon>Viridiplantae</taxon>
        <taxon>Streptophyta</taxon>
        <taxon>Embryophyta</taxon>
        <taxon>Tracheophyta</taxon>
        <taxon>Spermatophyta</taxon>
        <taxon>Magnoliopsida</taxon>
        <taxon>eudicotyledons</taxon>
        <taxon>Gunneridae</taxon>
        <taxon>Pentapetalae</taxon>
        <taxon>asterids</taxon>
        <taxon>lamiids</taxon>
        <taxon>Solanales</taxon>
        <taxon>Solanaceae</taxon>
        <taxon>Solanoideae</taxon>
        <taxon>Solaneae</taxon>
        <taxon>Solanum</taxon>
        <taxon>Solanum subgen. Lycopersicon</taxon>
    </lineage>
</organism>
<evidence type="ECO:0000313" key="2">
    <source>
        <dbReference type="Proteomes" id="UP000004994"/>
    </source>
</evidence>
<dbReference type="Proteomes" id="UP000004994">
    <property type="component" value="Chromosome 1"/>
</dbReference>
<dbReference type="GO" id="GO:0006396">
    <property type="term" value="P:RNA processing"/>
    <property type="evidence" value="ECO:0007669"/>
    <property type="project" value="InterPro"/>
</dbReference>
<reference evidence="1" key="2">
    <citation type="submission" date="2019-01" db="UniProtKB">
        <authorList>
            <consortium name="EnsemblPlants"/>
        </authorList>
    </citation>
    <scope>IDENTIFICATION</scope>
    <source>
        <strain evidence="1">cv. Heinz 1706</strain>
    </source>
</reference>
<dbReference type="Gene3D" id="1.10.1520.10">
    <property type="entry name" value="Ribonuclease III domain"/>
    <property type="match status" value="1"/>
</dbReference>
<dbReference type="SUPFAM" id="SSF69065">
    <property type="entry name" value="RNase III domain-like"/>
    <property type="match status" value="1"/>
</dbReference>
<accession>A0A3Q7EAW9</accession>
<dbReference type="AlphaFoldDB" id="A0A3Q7EAW9"/>
<dbReference type="GO" id="GO:0004525">
    <property type="term" value="F:ribonuclease III activity"/>
    <property type="evidence" value="ECO:0007669"/>
    <property type="project" value="InterPro"/>
</dbReference>
<keyword evidence="2" id="KW-1185">Reference proteome</keyword>